<evidence type="ECO:0000313" key="8">
    <source>
        <dbReference type="EMBL" id="CAF4093130.1"/>
    </source>
</evidence>
<proteinExistence type="predicted"/>
<dbReference type="EMBL" id="CAJNRG010000036">
    <property type="protein sequence ID" value="CAF1947504.1"/>
    <property type="molecule type" value="Genomic_DNA"/>
</dbReference>
<dbReference type="EMBL" id="CAJOBF010003475">
    <property type="protein sequence ID" value="CAF4093130.1"/>
    <property type="molecule type" value="Genomic_DNA"/>
</dbReference>
<evidence type="ECO:0000313" key="3">
    <source>
        <dbReference type="EMBL" id="CAF1225750.1"/>
    </source>
</evidence>
<organism evidence="4 11">
    <name type="scientific">Rotaria magnacalcarata</name>
    <dbReference type="NCBI Taxonomy" id="392030"/>
    <lineage>
        <taxon>Eukaryota</taxon>
        <taxon>Metazoa</taxon>
        <taxon>Spiralia</taxon>
        <taxon>Gnathifera</taxon>
        <taxon>Rotifera</taxon>
        <taxon>Eurotatoria</taxon>
        <taxon>Bdelloidea</taxon>
        <taxon>Philodinida</taxon>
        <taxon>Philodinidae</taxon>
        <taxon>Rotaria</taxon>
    </lineage>
</organism>
<accession>A0A816KEB3</accession>
<dbReference type="EMBL" id="CAJOBJ010235346">
    <property type="protein sequence ID" value="CAF5064021.1"/>
    <property type="molecule type" value="Genomic_DNA"/>
</dbReference>
<dbReference type="PANTHER" id="PTHR14239">
    <property type="entry name" value="DUDULIN-RELATED"/>
    <property type="match status" value="1"/>
</dbReference>
<dbReference type="Proteomes" id="UP000663824">
    <property type="component" value="Unassembled WGS sequence"/>
</dbReference>
<evidence type="ECO:0000313" key="2">
    <source>
        <dbReference type="EMBL" id="CAF0982017.1"/>
    </source>
</evidence>
<dbReference type="EMBL" id="CAJNOV010000097">
    <property type="protein sequence ID" value="CAF0982017.1"/>
    <property type="molecule type" value="Genomic_DNA"/>
</dbReference>
<sequence length="102" mass="11464">MILILMTPAYHSTWFHPTEIMVFNDTNQTRFIVENGLMTAKGELASLLGILTQLCMSILAIASVPAVGYLLNWREWRFIQSKLGTFTLMLAIGHVIAVTLPR</sequence>
<feature type="transmembrane region" description="Helical" evidence="1">
    <location>
        <begin position="44"/>
        <end position="71"/>
    </location>
</feature>
<dbReference type="Proteomes" id="UP000681720">
    <property type="component" value="Unassembled WGS sequence"/>
</dbReference>
<dbReference type="OrthoDB" id="550646at2759"/>
<dbReference type="EMBL" id="CAJNOW010000070">
    <property type="protein sequence ID" value="CAF1225750.1"/>
    <property type="molecule type" value="Genomic_DNA"/>
</dbReference>
<dbReference type="Proteomes" id="UP000663834">
    <property type="component" value="Unassembled WGS sequence"/>
</dbReference>
<dbReference type="EMBL" id="CAJOBH010151218">
    <property type="protein sequence ID" value="CAF4846668.1"/>
    <property type="molecule type" value="Genomic_DNA"/>
</dbReference>
<dbReference type="Proteomes" id="UP000663866">
    <property type="component" value="Unassembled WGS sequence"/>
</dbReference>
<reference evidence="4" key="1">
    <citation type="submission" date="2021-02" db="EMBL/GenBank/DDBJ databases">
        <authorList>
            <person name="Nowell W R."/>
        </authorList>
    </citation>
    <scope>NUCLEOTIDE SEQUENCE</scope>
</reference>
<evidence type="ECO:0000313" key="10">
    <source>
        <dbReference type="EMBL" id="CAF5064021.1"/>
    </source>
</evidence>
<dbReference type="EMBL" id="CAJNRF010000067">
    <property type="protein sequence ID" value="CAF1934744.1"/>
    <property type="molecule type" value="Genomic_DNA"/>
</dbReference>
<name>A0A816KEB3_9BILA</name>
<dbReference type="Proteomes" id="UP000663842">
    <property type="component" value="Unassembled WGS sequence"/>
</dbReference>
<dbReference type="EMBL" id="CAJNRE010000078">
    <property type="protein sequence ID" value="CAF1915950.1"/>
    <property type="molecule type" value="Genomic_DNA"/>
</dbReference>
<evidence type="ECO:0000313" key="6">
    <source>
        <dbReference type="EMBL" id="CAF1947504.1"/>
    </source>
</evidence>
<evidence type="ECO:0000313" key="7">
    <source>
        <dbReference type="EMBL" id="CAF3920531.1"/>
    </source>
</evidence>
<dbReference type="Proteomes" id="UP000663887">
    <property type="component" value="Unassembled WGS sequence"/>
</dbReference>
<keyword evidence="1" id="KW-0472">Membrane</keyword>
<evidence type="ECO:0000313" key="9">
    <source>
        <dbReference type="EMBL" id="CAF4846668.1"/>
    </source>
</evidence>
<comment type="caution">
    <text evidence="4">The sequence shown here is derived from an EMBL/GenBank/DDBJ whole genome shotgun (WGS) entry which is preliminary data.</text>
</comment>
<evidence type="ECO:0000313" key="11">
    <source>
        <dbReference type="Proteomes" id="UP000663824"/>
    </source>
</evidence>
<dbReference type="Proteomes" id="UP000663856">
    <property type="component" value="Unassembled WGS sequence"/>
</dbReference>
<dbReference type="Proteomes" id="UP000681967">
    <property type="component" value="Unassembled WGS sequence"/>
</dbReference>
<dbReference type="AlphaFoldDB" id="A0A816KEB3"/>
<dbReference type="InterPro" id="IPR051267">
    <property type="entry name" value="STEAP_metalloreductase"/>
</dbReference>
<evidence type="ECO:0000313" key="12">
    <source>
        <dbReference type="Proteomes" id="UP000663866"/>
    </source>
</evidence>
<evidence type="ECO:0000313" key="5">
    <source>
        <dbReference type="EMBL" id="CAF1934744.1"/>
    </source>
</evidence>
<keyword evidence="1" id="KW-1133">Transmembrane helix</keyword>
<evidence type="ECO:0000313" key="4">
    <source>
        <dbReference type="EMBL" id="CAF1915950.1"/>
    </source>
</evidence>
<gene>
    <name evidence="9" type="ORF">BYL167_LOCUS50032</name>
    <name evidence="2" type="ORF">CJN711_LOCUS1404</name>
    <name evidence="10" type="ORF">GIL414_LOCUS60706</name>
    <name evidence="3" type="ORF">KQP761_LOCUS1041</name>
    <name evidence="4" type="ORF">MBJ925_LOCUS1240</name>
    <name evidence="7" type="ORF">OVN521_LOCUS10557</name>
    <name evidence="8" type="ORF">UXM345_LOCUS21794</name>
    <name evidence="5" type="ORF">WKI299_LOCUS1227</name>
    <name evidence="6" type="ORF">XDN619_LOCUS738</name>
</gene>
<dbReference type="EMBL" id="CAJOBG010001351">
    <property type="protein sequence ID" value="CAF3920531.1"/>
    <property type="molecule type" value="Genomic_DNA"/>
</dbReference>
<keyword evidence="12" id="KW-1185">Reference proteome</keyword>
<keyword evidence="1" id="KW-0812">Transmembrane</keyword>
<feature type="transmembrane region" description="Helical" evidence="1">
    <location>
        <begin position="83"/>
        <end position="100"/>
    </location>
</feature>
<evidence type="ECO:0000256" key="1">
    <source>
        <dbReference type="SAM" id="Phobius"/>
    </source>
</evidence>
<protein>
    <submittedName>
        <fullName evidence="4">Uncharacterized protein</fullName>
    </submittedName>
</protein>
<dbReference type="Proteomes" id="UP000663855">
    <property type="component" value="Unassembled WGS sequence"/>
</dbReference>